<dbReference type="AlphaFoldDB" id="A0A6B0U908"/>
<proteinExistence type="predicted"/>
<reference evidence="2" key="1">
    <citation type="submission" date="2019-12" db="EMBL/GenBank/DDBJ databases">
        <title>An insight into the sialome of adult female Ixodes ricinus ticks feeding for 6 days.</title>
        <authorList>
            <person name="Perner J."/>
            <person name="Ribeiro J.M.C."/>
        </authorList>
    </citation>
    <scope>NUCLEOTIDE SEQUENCE</scope>
    <source>
        <strain evidence="2">Semi-engorged</strain>
        <tissue evidence="2">Salivary glands</tissue>
    </source>
</reference>
<organism evidence="2">
    <name type="scientific">Ixodes ricinus</name>
    <name type="common">Common tick</name>
    <name type="synonym">Acarus ricinus</name>
    <dbReference type="NCBI Taxonomy" id="34613"/>
    <lineage>
        <taxon>Eukaryota</taxon>
        <taxon>Metazoa</taxon>
        <taxon>Ecdysozoa</taxon>
        <taxon>Arthropoda</taxon>
        <taxon>Chelicerata</taxon>
        <taxon>Arachnida</taxon>
        <taxon>Acari</taxon>
        <taxon>Parasitiformes</taxon>
        <taxon>Ixodida</taxon>
        <taxon>Ixodoidea</taxon>
        <taxon>Ixodidae</taxon>
        <taxon>Ixodinae</taxon>
        <taxon>Ixodes</taxon>
    </lineage>
</organism>
<dbReference type="EMBL" id="GIFC01006966">
    <property type="protein sequence ID" value="MXU89049.1"/>
    <property type="molecule type" value="Transcribed_RNA"/>
</dbReference>
<evidence type="ECO:0000256" key="1">
    <source>
        <dbReference type="SAM" id="SignalP"/>
    </source>
</evidence>
<feature type="signal peptide" evidence="1">
    <location>
        <begin position="1"/>
        <end position="25"/>
    </location>
</feature>
<sequence>MPQQSCWCCGRVLLLTCGTATPILALFQGSLEPLQCTLHVVHIQVFDLPRPASRQCLRRGFLGMQTSAAFFPSCRHHFLLMLATSTRLKPHENGRVAGSLPAMWF</sequence>
<protein>
    <submittedName>
        <fullName evidence="2">Putative secreted protein</fullName>
    </submittedName>
</protein>
<name>A0A6B0U908_IXORI</name>
<accession>A0A6B0U908</accession>
<feature type="chain" id="PRO_5025575142" evidence="1">
    <location>
        <begin position="26"/>
        <end position="105"/>
    </location>
</feature>
<evidence type="ECO:0000313" key="2">
    <source>
        <dbReference type="EMBL" id="MXU89049.1"/>
    </source>
</evidence>
<keyword evidence="1" id="KW-0732">Signal</keyword>